<evidence type="ECO:0000313" key="3">
    <source>
        <dbReference type="Proteomes" id="UP001152519"/>
    </source>
</evidence>
<keyword evidence="3" id="KW-1185">Reference proteome</keyword>
<gene>
    <name evidence="2" type="ORF">SCOCK_10203</name>
</gene>
<dbReference type="AlphaFoldDB" id="A0A9W4E194"/>
<proteinExistence type="predicted"/>
<protein>
    <recommendedName>
        <fullName evidence="1">Ricin B lectin domain-containing protein</fullName>
    </recommendedName>
</protein>
<accession>A0A9W4E194</accession>
<name>A0A9W4E194_9ACTN</name>
<comment type="caution">
    <text evidence="2">The sequence shown here is derived from an EMBL/GenBank/DDBJ whole genome shotgun (WGS) entry which is preliminary data.</text>
</comment>
<dbReference type="InterPro" id="IPR000772">
    <property type="entry name" value="Ricin_B_lectin"/>
</dbReference>
<dbReference type="Pfam" id="PF00652">
    <property type="entry name" value="Ricin_B_lectin"/>
    <property type="match status" value="1"/>
</dbReference>
<dbReference type="SUPFAM" id="SSF50370">
    <property type="entry name" value="Ricin B-like lectins"/>
    <property type="match status" value="1"/>
</dbReference>
<dbReference type="EMBL" id="CAJSLV010000001">
    <property type="protein sequence ID" value="CAG6390735.1"/>
    <property type="molecule type" value="Genomic_DNA"/>
</dbReference>
<dbReference type="Proteomes" id="UP001152519">
    <property type="component" value="Unassembled WGS sequence"/>
</dbReference>
<sequence length="98" mass="10180">MWTISPSDAGVPVTPLVGQGGKCLDLASDDNTDGAKVQIYDCNGTGAQTWSYTSSDKALRNPASGKCLDVPAAVTTPGTQLDIYTCNGTTAQQWNLPS</sequence>
<dbReference type="RefSeq" id="WP_251483735.1">
    <property type="nucleotide sequence ID" value="NZ_CAJSLV010000001.1"/>
</dbReference>
<evidence type="ECO:0000313" key="2">
    <source>
        <dbReference type="EMBL" id="CAG6390735.1"/>
    </source>
</evidence>
<dbReference type="PROSITE" id="PS50231">
    <property type="entry name" value="RICIN_B_LECTIN"/>
    <property type="match status" value="1"/>
</dbReference>
<feature type="domain" description="Ricin B lectin" evidence="1">
    <location>
        <begin position="18"/>
        <end position="96"/>
    </location>
</feature>
<dbReference type="Gene3D" id="2.80.10.50">
    <property type="match status" value="1"/>
</dbReference>
<dbReference type="InterPro" id="IPR035992">
    <property type="entry name" value="Ricin_B-like_lectins"/>
</dbReference>
<evidence type="ECO:0000259" key="1">
    <source>
        <dbReference type="Pfam" id="PF00652"/>
    </source>
</evidence>
<reference evidence="2" key="1">
    <citation type="submission" date="2021-05" db="EMBL/GenBank/DDBJ databases">
        <authorList>
            <person name="Arsene-Ploetze F."/>
        </authorList>
    </citation>
    <scope>NUCLEOTIDE SEQUENCE</scope>
    <source>
        <strain evidence="2">DSM 42138</strain>
    </source>
</reference>
<organism evidence="2 3">
    <name type="scientific">Actinacidiphila cocklensis</name>
    <dbReference type="NCBI Taxonomy" id="887465"/>
    <lineage>
        <taxon>Bacteria</taxon>
        <taxon>Bacillati</taxon>
        <taxon>Actinomycetota</taxon>
        <taxon>Actinomycetes</taxon>
        <taxon>Kitasatosporales</taxon>
        <taxon>Streptomycetaceae</taxon>
        <taxon>Actinacidiphila</taxon>
    </lineage>
</organism>